<protein>
    <submittedName>
        <fullName evidence="1">Uncharacterized protein</fullName>
    </submittedName>
</protein>
<gene>
    <name evidence="1" type="ORF">PIB30_024857</name>
</gene>
<accession>A0ABU6ZA78</accession>
<comment type="caution">
    <text evidence="1">The sequence shown here is derived from an EMBL/GenBank/DDBJ whole genome shotgun (WGS) entry which is preliminary data.</text>
</comment>
<organism evidence="1 2">
    <name type="scientific">Stylosanthes scabra</name>
    <dbReference type="NCBI Taxonomy" id="79078"/>
    <lineage>
        <taxon>Eukaryota</taxon>
        <taxon>Viridiplantae</taxon>
        <taxon>Streptophyta</taxon>
        <taxon>Embryophyta</taxon>
        <taxon>Tracheophyta</taxon>
        <taxon>Spermatophyta</taxon>
        <taxon>Magnoliopsida</taxon>
        <taxon>eudicotyledons</taxon>
        <taxon>Gunneridae</taxon>
        <taxon>Pentapetalae</taxon>
        <taxon>rosids</taxon>
        <taxon>fabids</taxon>
        <taxon>Fabales</taxon>
        <taxon>Fabaceae</taxon>
        <taxon>Papilionoideae</taxon>
        <taxon>50 kb inversion clade</taxon>
        <taxon>dalbergioids sensu lato</taxon>
        <taxon>Dalbergieae</taxon>
        <taxon>Pterocarpus clade</taxon>
        <taxon>Stylosanthes</taxon>
    </lineage>
</organism>
<dbReference type="EMBL" id="JASCZI010271950">
    <property type="protein sequence ID" value="MED6218218.1"/>
    <property type="molecule type" value="Genomic_DNA"/>
</dbReference>
<evidence type="ECO:0000313" key="1">
    <source>
        <dbReference type="EMBL" id="MED6218218.1"/>
    </source>
</evidence>
<sequence>MSSVELRQQQVATQLDGFSQALSTSSSLIRLSGFGLGLLESGLSNGLARPDPLPKVAILKSHPAPLNGKLAGWRAKPA</sequence>
<reference evidence="1 2" key="1">
    <citation type="journal article" date="2023" name="Plants (Basel)">
        <title>Bridging the Gap: Combining Genomics and Transcriptomics Approaches to Understand Stylosanthes scabra, an Orphan Legume from the Brazilian Caatinga.</title>
        <authorList>
            <person name="Ferreira-Neto J.R.C."/>
            <person name="da Silva M.D."/>
            <person name="Binneck E."/>
            <person name="de Melo N.F."/>
            <person name="da Silva R.H."/>
            <person name="de Melo A.L.T.M."/>
            <person name="Pandolfi V."/>
            <person name="Bustamante F.O."/>
            <person name="Brasileiro-Vidal A.C."/>
            <person name="Benko-Iseppon A.M."/>
        </authorList>
    </citation>
    <scope>NUCLEOTIDE SEQUENCE [LARGE SCALE GENOMIC DNA]</scope>
    <source>
        <tissue evidence="1">Leaves</tissue>
    </source>
</reference>
<proteinExistence type="predicted"/>
<dbReference type="Proteomes" id="UP001341840">
    <property type="component" value="Unassembled WGS sequence"/>
</dbReference>
<keyword evidence="2" id="KW-1185">Reference proteome</keyword>
<name>A0ABU6ZA78_9FABA</name>
<evidence type="ECO:0000313" key="2">
    <source>
        <dbReference type="Proteomes" id="UP001341840"/>
    </source>
</evidence>